<dbReference type="EMBL" id="JABFUD020000012">
    <property type="protein sequence ID" value="KAI5072684.1"/>
    <property type="molecule type" value="Genomic_DNA"/>
</dbReference>
<protein>
    <recommendedName>
        <fullName evidence="7">Solute carrier family 40 member</fullName>
    </recommendedName>
</protein>
<feature type="transmembrane region" description="Helical" evidence="7">
    <location>
        <begin position="174"/>
        <end position="199"/>
    </location>
</feature>
<sequence>MSTYFVKHGRQYQQQHYFSYCPRLRNRPMIAMQASGRFFGHGQIYLRGSVKIFSRCSKRLGEKYGDHLICKDYRSPRWASCRPLFCLSKMSDNMKVDDKAFLETPDFPEALQYLYWTYVASCLIERAWRFALPALVAMISDSLSPVALNSFVSQLFVFVGGPLVGTLMDSVPRVFAFTLLSFMQTVSILVSAAMVMYAISNGSILGSSTLLLVKQPWFLVLVCASAVDRITGLATGVAFERDWVVLLAGRTRTIALAKANAMLRRVDLICEIVGPFLFGLALSKYSPAKCVLSSCAIAVVSLPLLILLVQHTYNLSSGVLDRPDALLEEHKLSVSLGLEVFTQGWILYLVQPILPASIAYVLLSFNTVLAPSSLMTTFLTQRGLNPAVIGSYRGLCAVMGFLATYLASVLIGKYGTIKAGAISLTYQAFLLCLAVVLYLLGPVEKQTTLFLFLLLVILSRLGHWAYDMVIAQIFQTAVPLSNANAVSAAEMSLASFAELVMLAVAIVANDVSHFGALACLSTTAVAVAACLYWAWVTNGATRAPFKQEF</sequence>
<dbReference type="InterPro" id="IPR036259">
    <property type="entry name" value="MFS_trans_sf"/>
</dbReference>
<dbReference type="AlphaFoldDB" id="A0A9D4ZER0"/>
<name>A0A9D4ZER0_ADICA</name>
<feature type="transmembrane region" description="Helical" evidence="7">
    <location>
        <begin position="268"/>
        <end position="285"/>
    </location>
</feature>
<dbReference type="SUPFAM" id="SSF103473">
    <property type="entry name" value="MFS general substrate transporter"/>
    <property type="match status" value="1"/>
</dbReference>
<feature type="transmembrane region" description="Helical" evidence="7">
    <location>
        <begin position="486"/>
        <end position="507"/>
    </location>
</feature>
<evidence type="ECO:0000256" key="2">
    <source>
        <dbReference type="ARBA" id="ARBA00006279"/>
    </source>
</evidence>
<keyword evidence="7" id="KW-0406">Ion transport</keyword>
<evidence type="ECO:0000313" key="9">
    <source>
        <dbReference type="Proteomes" id="UP000886520"/>
    </source>
</evidence>
<dbReference type="GO" id="GO:0005381">
    <property type="term" value="F:iron ion transmembrane transporter activity"/>
    <property type="evidence" value="ECO:0007669"/>
    <property type="project" value="UniProtKB-UniRule"/>
</dbReference>
<dbReference type="PANTHER" id="PTHR11660">
    <property type="entry name" value="SOLUTE CARRIER FAMILY 40 MEMBER"/>
    <property type="match status" value="1"/>
</dbReference>
<evidence type="ECO:0000256" key="3">
    <source>
        <dbReference type="ARBA" id="ARBA00022448"/>
    </source>
</evidence>
<comment type="similarity">
    <text evidence="2 7">Belongs to the ferroportin (FP) (TC 2.A.100) family. SLC40A subfamily.</text>
</comment>
<dbReference type="PANTHER" id="PTHR11660:SF53">
    <property type="entry name" value="SOLUTE CARRIER FAMILY 40 MEMBER 3, CHLOROPLASTIC"/>
    <property type="match status" value="1"/>
</dbReference>
<keyword evidence="9" id="KW-1185">Reference proteome</keyword>
<reference evidence="8" key="1">
    <citation type="submission" date="2021-01" db="EMBL/GenBank/DDBJ databases">
        <title>Adiantum capillus-veneris genome.</title>
        <authorList>
            <person name="Fang Y."/>
            <person name="Liao Q."/>
        </authorList>
    </citation>
    <scope>NUCLEOTIDE SEQUENCE</scope>
    <source>
        <strain evidence="8">H3</strain>
        <tissue evidence="8">Leaf</tissue>
    </source>
</reference>
<evidence type="ECO:0000256" key="6">
    <source>
        <dbReference type="ARBA" id="ARBA00023136"/>
    </source>
</evidence>
<evidence type="ECO:0000256" key="1">
    <source>
        <dbReference type="ARBA" id="ARBA00004141"/>
    </source>
</evidence>
<proteinExistence type="inferred from homology"/>
<organism evidence="8 9">
    <name type="scientific">Adiantum capillus-veneris</name>
    <name type="common">Maidenhair fern</name>
    <dbReference type="NCBI Taxonomy" id="13818"/>
    <lineage>
        <taxon>Eukaryota</taxon>
        <taxon>Viridiplantae</taxon>
        <taxon>Streptophyta</taxon>
        <taxon>Embryophyta</taxon>
        <taxon>Tracheophyta</taxon>
        <taxon>Polypodiopsida</taxon>
        <taxon>Polypodiidae</taxon>
        <taxon>Polypodiales</taxon>
        <taxon>Pteridineae</taxon>
        <taxon>Pteridaceae</taxon>
        <taxon>Vittarioideae</taxon>
        <taxon>Adiantum</taxon>
    </lineage>
</organism>
<dbReference type="OrthoDB" id="648861at2759"/>
<feature type="transmembrane region" description="Helical" evidence="7">
    <location>
        <begin position="291"/>
        <end position="311"/>
    </location>
</feature>
<keyword evidence="4 7" id="KW-0812">Transmembrane</keyword>
<feature type="transmembrane region" description="Helical" evidence="7">
    <location>
        <begin position="514"/>
        <end position="535"/>
    </location>
</feature>
<dbReference type="Gene3D" id="1.20.1250.20">
    <property type="entry name" value="MFS general substrate transporter like domains"/>
    <property type="match status" value="1"/>
</dbReference>
<keyword evidence="5 7" id="KW-1133">Transmembrane helix</keyword>
<dbReference type="Proteomes" id="UP000886520">
    <property type="component" value="Chromosome 12"/>
</dbReference>
<gene>
    <name evidence="8" type="ORF">GOP47_0012790</name>
</gene>
<comment type="subcellular location">
    <subcellularLocation>
        <location evidence="1 7">Membrane</location>
        <topology evidence="1 7">Multi-pass membrane protein</topology>
    </subcellularLocation>
</comment>
<evidence type="ECO:0000256" key="7">
    <source>
        <dbReference type="RuleBase" id="RU365065"/>
    </source>
</evidence>
<comment type="caution">
    <text evidence="8">The sequence shown here is derived from an EMBL/GenBank/DDBJ whole genome shotgun (WGS) entry which is preliminary data.</text>
</comment>
<dbReference type="Pfam" id="PF06963">
    <property type="entry name" value="FPN1"/>
    <property type="match status" value="1"/>
</dbReference>
<feature type="transmembrane region" description="Helical" evidence="7">
    <location>
        <begin position="447"/>
        <end position="466"/>
    </location>
</feature>
<feature type="transmembrane region" description="Helical" evidence="7">
    <location>
        <begin position="146"/>
        <end position="168"/>
    </location>
</feature>
<evidence type="ECO:0000256" key="4">
    <source>
        <dbReference type="ARBA" id="ARBA00022692"/>
    </source>
</evidence>
<evidence type="ECO:0000256" key="5">
    <source>
        <dbReference type="ARBA" id="ARBA00022989"/>
    </source>
</evidence>
<dbReference type="InterPro" id="IPR009716">
    <property type="entry name" value="Ferroportin-1"/>
</dbReference>
<feature type="transmembrane region" description="Helical" evidence="7">
    <location>
        <begin position="392"/>
        <end position="411"/>
    </location>
</feature>
<keyword evidence="6 7" id="KW-0472">Membrane</keyword>
<accession>A0A9D4ZER0</accession>
<evidence type="ECO:0000313" key="8">
    <source>
        <dbReference type="EMBL" id="KAI5072684.1"/>
    </source>
</evidence>
<dbReference type="GO" id="GO:0016020">
    <property type="term" value="C:membrane"/>
    <property type="evidence" value="ECO:0007669"/>
    <property type="project" value="UniProtKB-SubCell"/>
</dbReference>
<feature type="transmembrane region" description="Helical" evidence="7">
    <location>
        <begin position="417"/>
        <end position="440"/>
    </location>
</feature>
<keyword evidence="3 7" id="KW-0813">Transport</keyword>
<feature type="transmembrane region" description="Helical" evidence="7">
    <location>
        <begin position="357"/>
        <end position="380"/>
    </location>
</feature>
<comment type="function">
    <text evidence="7">May be involved in iron transport and iron homeostasis.</text>
</comment>